<dbReference type="PANTHER" id="PTHR42916">
    <property type="entry name" value="2-SUCCINYL-5-ENOLPYRUVYL-6-HYDROXY-3-CYCLOHEXENE-1-CARBOXYLATE SYNTHASE"/>
    <property type="match status" value="1"/>
</dbReference>
<name>A0AAV9CTT8_ACOCL</name>
<evidence type="ECO:0000313" key="3">
    <source>
        <dbReference type="Proteomes" id="UP001180020"/>
    </source>
</evidence>
<dbReference type="Gene3D" id="3.20.20.120">
    <property type="entry name" value="Enolase-like C-terminal domain"/>
    <property type="match status" value="1"/>
</dbReference>
<comment type="caution">
    <text evidence="2">The sequence shown here is derived from an EMBL/GenBank/DDBJ whole genome shotgun (WGS) entry which is preliminary data.</text>
</comment>
<organism evidence="2 3">
    <name type="scientific">Acorus calamus</name>
    <name type="common">Sweet flag</name>
    <dbReference type="NCBI Taxonomy" id="4465"/>
    <lineage>
        <taxon>Eukaryota</taxon>
        <taxon>Viridiplantae</taxon>
        <taxon>Streptophyta</taxon>
        <taxon>Embryophyta</taxon>
        <taxon>Tracheophyta</taxon>
        <taxon>Spermatophyta</taxon>
        <taxon>Magnoliopsida</taxon>
        <taxon>Liliopsida</taxon>
        <taxon>Acoraceae</taxon>
        <taxon>Acorus</taxon>
    </lineage>
</organism>
<dbReference type="PROSITE" id="PS00909">
    <property type="entry name" value="MR_MLE_2"/>
    <property type="match status" value="1"/>
</dbReference>
<dbReference type="InterPro" id="IPR018110">
    <property type="entry name" value="Mandel_Rmase/mucon_lact_enz_CS"/>
</dbReference>
<sequence>MEMAILHALAARQGCYLVDVISGYGCSLMETSQLVKREDIINQCSSKVQICALLDSEGTPKQTAHIIAQLSNEGFKTIKLKVARRSNPDEDAAVIQEIRKEVGYGINLRADANRIWTYEEAIQFGSHLKCCDLQYVEEPVRREDDIIRFCQETSLPAALDETIDNIEGDPLDKLQHFVHPRIVALVIKPSMVGGFENATKIAKWAHRHDKMAVISSAFESSLSLSAYVQFASYIESQNKVICRMKNNELQMTVAHGLGTYRWLREDLSTRPLKICVDPKGDTVEASVEDAGLLLQDFQINHEAIQRSYKEEQFRIY</sequence>
<dbReference type="EMBL" id="JAUJYO010000017">
    <property type="protein sequence ID" value="KAK1292325.1"/>
    <property type="molecule type" value="Genomic_DNA"/>
</dbReference>
<dbReference type="SFLD" id="SFLDG00180">
    <property type="entry name" value="muconate_cycloisomerase"/>
    <property type="match status" value="1"/>
</dbReference>
<keyword evidence="3" id="KW-1185">Reference proteome</keyword>
<proteinExistence type="predicted"/>
<gene>
    <name evidence="2" type="ORF">QJS10_CPB17g00384</name>
</gene>
<dbReference type="SFLD" id="SFLDF00009">
    <property type="entry name" value="o-succinylbenzoate_synthase"/>
    <property type="match status" value="1"/>
</dbReference>
<reference evidence="2" key="2">
    <citation type="submission" date="2023-06" db="EMBL/GenBank/DDBJ databases">
        <authorList>
            <person name="Ma L."/>
            <person name="Liu K.-W."/>
            <person name="Li Z."/>
            <person name="Hsiao Y.-Y."/>
            <person name="Qi Y."/>
            <person name="Fu T."/>
            <person name="Tang G."/>
            <person name="Zhang D."/>
            <person name="Sun W.-H."/>
            <person name="Liu D.-K."/>
            <person name="Li Y."/>
            <person name="Chen G.-Z."/>
            <person name="Liu X.-D."/>
            <person name="Liao X.-Y."/>
            <person name="Jiang Y.-T."/>
            <person name="Yu X."/>
            <person name="Hao Y."/>
            <person name="Huang J."/>
            <person name="Zhao X.-W."/>
            <person name="Ke S."/>
            <person name="Chen Y.-Y."/>
            <person name="Wu W.-L."/>
            <person name="Hsu J.-L."/>
            <person name="Lin Y.-F."/>
            <person name="Huang M.-D."/>
            <person name="Li C.-Y."/>
            <person name="Huang L."/>
            <person name="Wang Z.-W."/>
            <person name="Zhao X."/>
            <person name="Zhong W.-Y."/>
            <person name="Peng D.-H."/>
            <person name="Ahmad S."/>
            <person name="Lan S."/>
            <person name="Zhang J.-S."/>
            <person name="Tsai W.-C."/>
            <person name="Van De Peer Y."/>
            <person name="Liu Z.-J."/>
        </authorList>
    </citation>
    <scope>NUCLEOTIDE SEQUENCE</scope>
    <source>
        <strain evidence="2">CP</strain>
        <tissue evidence="2">Leaves</tissue>
    </source>
</reference>
<reference evidence="2" key="1">
    <citation type="journal article" date="2023" name="Nat. Commun.">
        <title>Diploid and tetraploid genomes of Acorus and the evolution of monocots.</title>
        <authorList>
            <person name="Ma L."/>
            <person name="Liu K.W."/>
            <person name="Li Z."/>
            <person name="Hsiao Y.Y."/>
            <person name="Qi Y."/>
            <person name="Fu T."/>
            <person name="Tang G.D."/>
            <person name="Zhang D."/>
            <person name="Sun W.H."/>
            <person name="Liu D.K."/>
            <person name="Li Y."/>
            <person name="Chen G.Z."/>
            <person name="Liu X.D."/>
            <person name="Liao X.Y."/>
            <person name="Jiang Y.T."/>
            <person name="Yu X."/>
            <person name="Hao Y."/>
            <person name="Huang J."/>
            <person name="Zhao X.W."/>
            <person name="Ke S."/>
            <person name="Chen Y.Y."/>
            <person name="Wu W.L."/>
            <person name="Hsu J.L."/>
            <person name="Lin Y.F."/>
            <person name="Huang M.D."/>
            <person name="Li C.Y."/>
            <person name="Huang L."/>
            <person name="Wang Z.W."/>
            <person name="Zhao X."/>
            <person name="Zhong W.Y."/>
            <person name="Peng D.H."/>
            <person name="Ahmad S."/>
            <person name="Lan S."/>
            <person name="Zhang J.S."/>
            <person name="Tsai W.C."/>
            <person name="Van de Peer Y."/>
            <person name="Liu Z.J."/>
        </authorList>
    </citation>
    <scope>NUCLEOTIDE SEQUENCE</scope>
    <source>
        <strain evidence="2">CP</strain>
    </source>
</reference>
<dbReference type="SMART" id="SM00922">
    <property type="entry name" value="MR_MLE"/>
    <property type="match status" value="1"/>
</dbReference>
<dbReference type="InterPro" id="IPR036849">
    <property type="entry name" value="Enolase-like_C_sf"/>
</dbReference>
<feature type="domain" description="Mandelate racemase/muconate lactonizing enzyme C-terminal" evidence="1">
    <location>
        <begin position="60"/>
        <end position="156"/>
    </location>
</feature>
<dbReference type="SUPFAM" id="SSF51604">
    <property type="entry name" value="Enolase C-terminal domain-like"/>
    <property type="match status" value="1"/>
</dbReference>
<dbReference type="GO" id="GO:0009063">
    <property type="term" value="P:amino acid catabolic process"/>
    <property type="evidence" value="ECO:0007669"/>
    <property type="project" value="InterPro"/>
</dbReference>
<evidence type="ECO:0000259" key="1">
    <source>
        <dbReference type="SMART" id="SM00922"/>
    </source>
</evidence>
<dbReference type="InterPro" id="IPR029065">
    <property type="entry name" value="Enolase_C-like"/>
</dbReference>
<dbReference type="Pfam" id="PF13378">
    <property type="entry name" value="MR_MLE_C"/>
    <property type="match status" value="1"/>
</dbReference>
<dbReference type="AlphaFoldDB" id="A0AAV9CTT8"/>
<dbReference type="Proteomes" id="UP001180020">
    <property type="component" value="Unassembled WGS sequence"/>
</dbReference>
<dbReference type="SFLD" id="SFLDS00001">
    <property type="entry name" value="Enolase"/>
    <property type="match status" value="1"/>
</dbReference>
<dbReference type="InterPro" id="IPR013342">
    <property type="entry name" value="Mandelate_racemase_C"/>
</dbReference>
<evidence type="ECO:0000313" key="2">
    <source>
        <dbReference type="EMBL" id="KAK1292325.1"/>
    </source>
</evidence>
<protein>
    <recommendedName>
        <fullName evidence="1">Mandelate racemase/muconate lactonizing enzyme C-terminal domain-containing protein</fullName>
    </recommendedName>
</protein>
<dbReference type="PANTHER" id="PTHR42916:SF1">
    <property type="entry name" value="PROTEIN PHYLLO, CHLOROPLASTIC"/>
    <property type="match status" value="1"/>
</dbReference>
<accession>A0AAV9CTT8</accession>